<dbReference type="Pfam" id="PF01370">
    <property type="entry name" value="Epimerase"/>
    <property type="match status" value="1"/>
</dbReference>
<dbReference type="SUPFAM" id="SSF51735">
    <property type="entry name" value="NAD(P)-binding Rossmann-fold domains"/>
    <property type="match status" value="1"/>
</dbReference>
<protein>
    <recommendedName>
        <fullName evidence="2">NAD-dependent epimerase/dehydratase domain-containing protein</fullName>
    </recommendedName>
</protein>
<name>A0ABD1XFP3_9MARC</name>
<dbReference type="Proteomes" id="UP001605036">
    <property type="component" value="Unassembled WGS sequence"/>
</dbReference>
<dbReference type="InterPro" id="IPR036291">
    <property type="entry name" value="NAD(P)-bd_dom_sf"/>
</dbReference>
<evidence type="ECO:0000313" key="3">
    <source>
        <dbReference type="EMBL" id="KAL2607779.1"/>
    </source>
</evidence>
<accession>A0ABD1XFP3</accession>
<keyword evidence="4" id="KW-1185">Reference proteome</keyword>
<dbReference type="InterPro" id="IPR001509">
    <property type="entry name" value="Epimerase_deHydtase"/>
</dbReference>
<evidence type="ECO:0000259" key="2">
    <source>
        <dbReference type="Pfam" id="PF01370"/>
    </source>
</evidence>
<gene>
    <name evidence="3" type="ORF">R1flu_026352</name>
</gene>
<feature type="domain" description="NAD-dependent epimerase/dehydratase" evidence="2">
    <location>
        <begin position="6"/>
        <end position="251"/>
    </location>
</feature>
<dbReference type="Gene3D" id="3.40.50.720">
    <property type="entry name" value="NAD(P)-binding Rossmann-like Domain"/>
    <property type="match status" value="1"/>
</dbReference>
<dbReference type="PANTHER" id="PTHR10366">
    <property type="entry name" value="NAD DEPENDENT EPIMERASE/DEHYDRATASE"/>
    <property type="match status" value="1"/>
</dbReference>
<evidence type="ECO:0000256" key="1">
    <source>
        <dbReference type="ARBA" id="ARBA00023002"/>
    </source>
</evidence>
<dbReference type="PANTHER" id="PTHR10366:SF852">
    <property type="entry name" value="CINNAMOYL-COA REDUCTASE CAD2"/>
    <property type="match status" value="1"/>
</dbReference>
<reference evidence="3 4" key="1">
    <citation type="submission" date="2024-09" db="EMBL/GenBank/DDBJ databases">
        <title>Chromosome-scale assembly of Riccia fluitans.</title>
        <authorList>
            <person name="Paukszto L."/>
            <person name="Sawicki J."/>
            <person name="Karawczyk K."/>
            <person name="Piernik-Szablinska J."/>
            <person name="Szczecinska M."/>
            <person name="Mazdziarz M."/>
        </authorList>
    </citation>
    <scope>NUCLEOTIDE SEQUENCE [LARGE SCALE GENOMIC DNA]</scope>
    <source>
        <strain evidence="3">Rf_01</strain>
        <tissue evidence="3">Aerial parts of the thallus</tissue>
    </source>
</reference>
<keyword evidence="1" id="KW-0560">Oxidoreductase</keyword>
<proteinExistence type="predicted"/>
<dbReference type="GO" id="GO:0016491">
    <property type="term" value="F:oxidoreductase activity"/>
    <property type="evidence" value="ECO:0007669"/>
    <property type="project" value="UniProtKB-KW"/>
</dbReference>
<dbReference type="AlphaFoldDB" id="A0ABD1XFP3"/>
<comment type="caution">
    <text evidence="3">The sequence shown here is derived from an EMBL/GenBank/DDBJ whole genome shotgun (WGS) entry which is preliminary data.</text>
</comment>
<dbReference type="EMBL" id="JBHFFA010000008">
    <property type="protein sequence ID" value="KAL2607779.1"/>
    <property type="molecule type" value="Genomic_DNA"/>
</dbReference>
<evidence type="ECO:0000313" key="4">
    <source>
        <dbReference type="Proteomes" id="UP001605036"/>
    </source>
</evidence>
<dbReference type="CDD" id="cd08958">
    <property type="entry name" value="FR_SDR_e"/>
    <property type="match status" value="1"/>
</dbReference>
<dbReference type="InterPro" id="IPR050425">
    <property type="entry name" value="NAD(P)_dehydrat-like"/>
</dbReference>
<sequence>MAGKTVAVTGANGFIATWVVKLLLERGYTVRGTVRNPDDSAKVAHLWELPGAKERLTLHKASLLEDGAFDDIFAGVDGVFHAASPVLIKFEDPEKDLLLPALKGTINALSSAAKAGTVKRVVFTSSNAAVSFSEAAAYPTQPNVVVDESWWSDDEWCVKNEQWYMLSKLRAEKAAWDFVKDHQNFDLVTINPALVVGPILHNTLNASSEMLLVYLDGSMKELPGRARPVAVVHVKDVAMAHILAYEDPSAQGRYFVPGEPTMLVSQLADLLRKICPDSPIPKKPVESGEKVFCPIFSAEKVKKLGLVFTPIEDTLRECIASLKENNWLK</sequence>
<dbReference type="FunFam" id="3.40.50.720:FF:000085">
    <property type="entry name" value="Dihydroflavonol reductase"/>
    <property type="match status" value="1"/>
</dbReference>
<organism evidence="3 4">
    <name type="scientific">Riccia fluitans</name>
    <dbReference type="NCBI Taxonomy" id="41844"/>
    <lineage>
        <taxon>Eukaryota</taxon>
        <taxon>Viridiplantae</taxon>
        <taxon>Streptophyta</taxon>
        <taxon>Embryophyta</taxon>
        <taxon>Marchantiophyta</taxon>
        <taxon>Marchantiopsida</taxon>
        <taxon>Marchantiidae</taxon>
        <taxon>Marchantiales</taxon>
        <taxon>Ricciaceae</taxon>
        <taxon>Riccia</taxon>
    </lineage>
</organism>